<protein>
    <submittedName>
        <fullName evidence="3">Uncharacterized protein</fullName>
    </submittedName>
</protein>
<name>A0A267G2F4_9PLAT</name>
<evidence type="ECO:0000256" key="2">
    <source>
        <dbReference type="SAM" id="MobiDB-lite"/>
    </source>
</evidence>
<evidence type="ECO:0000313" key="3">
    <source>
        <dbReference type="EMBL" id="PAA79422.1"/>
    </source>
</evidence>
<keyword evidence="4" id="KW-1185">Reference proteome</keyword>
<evidence type="ECO:0000256" key="1">
    <source>
        <dbReference type="SAM" id="Coils"/>
    </source>
</evidence>
<keyword evidence="1" id="KW-0175">Coiled coil</keyword>
<feature type="non-terminal residue" evidence="3">
    <location>
        <position position="1"/>
    </location>
</feature>
<feature type="compositionally biased region" description="Low complexity" evidence="2">
    <location>
        <begin position="166"/>
        <end position="186"/>
    </location>
</feature>
<sequence length="340" mass="35716">ATPPRCSSDKSGKALKDWSGAFWREGERIDTAERRDMTVRYTCLRPLPLLLLLLLSAFARISDAEGDFDDDFDDGVYAGDLALDRRAEGSQLALASNSAELAGEAALGGLRRRLELDEALTEAVRAGRTAVRKLRRQAHELRRLRAENAELRSVAATAAAAAEAAAEVTEAAEAPDASPPKRAAAVAPPPQAAENAARDRDLRRLAGMLARHDAEGEEAAEAEGGACFPAGTPLANCAQVRRRFGLAMDAEAAALCDSHRLCAACAGHYGIEAGACDRAFVTVAADLCLRESEPVTCGRQADALLAAVRAAHAPADPVAADVIGCSRPCAARLLATVRGN</sequence>
<feature type="region of interest" description="Disordered" evidence="2">
    <location>
        <begin position="166"/>
        <end position="198"/>
    </location>
</feature>
<evidence type="ECO:0000313" key="4">
    <source>
        <dbReference type="Proteomes" id="UP000215902"/>
    </source>
</evidence>
<comment type="caution">
    <text evidence="3">The sequence shown here is derived from an EMBL/GenBank/DDBJ whole genome shotgun (WGS) entry which is preliminary data.</text>
</comment>
<accession>A0A267G2F4</accession>
<feature type="coiled-coil region" evidence="1">
    <location>
        <begin position="134"/>
        <end position="161"/>
    </location>
</feature>
<gene>
    <name evidence="3" type="ORF">BOX15_Mlig014073g2</name>
</gene>
<dbReference type="Proteomes" id="UP000215902">
    <property type="component" value="Unassembled WGS sequence"/>
</dbReference>
<proteinExistence type="predicted"/>
<dbReference type="EMBL" id="NIVC01000636">
    <property type="protein sequence ID" value="PAA79422.1"/>
    <property type="molecule type" value="Genomic_DNA"/>
</dbReference>
<reference evidence="3 4" key="1">
    <citation type="submission" date="2017-06" db="EMBL/GenBank/DDBJ databases">
        <title>A platform for efficient transgenesis in Macrostomum lignano, a flatworm model organism for stem cell research.</title>
        <authorList>
            <person name="Berezikov E."/>
        </authorList>
    </citation>
    <scope>NUCLEOTIDE SEQUENCE [LARGE SCALE GENOMIC DNA]</scope>
    <source>
        <strain evidence="3">DV1</strain>
        <tissue evidence="3">Whole organism</tissue>
    </source>
</reference>
<organism evidence="3 4">
    <name type="scientific">Macrostomum lignano</name>
    <dbReference type="NCBI Taxonomy" id="282301"/>
    <lineage>
        <taxon>Eukaryota</taxon>
        <taxon>Metazoa</taxon>
        <taxon>Spiralia</taxon>
        <taxon>Lophotrochozoa</taxon>
        <taxon>Platyhelminthes</taxon>
        <taxon>Rhabditophora</taxon>
        <taxon>Macrostomorpha</taxon>
        <taxon>Macrostomida</taxon>
        <taxon>Macrostomidae</taxon>
        <taxon>Macrostomum</taxon>
    </lineage>
</organism>
<dbReference type="AlphaFoldDB" id="A0A267G2F4"/>